<gene>
    <name evidence="1" type="ORF">EHT25_04750</name>
</gene>
<name>A0A3P1C124_9BACT</name>
<organism evidence="1 2">
    <name type="scientific">Larkinella rosea</name>
    <dbReference type="NCBI Taxonomy" id="2025312"/>
    <lineage>
        <taxon>Bacteria</taxon>
        <taxon>Pseudomonadati</taxon>
        <taxon>Bacteroidota</taxon>
        <taxon>Cytophagia</taxon>
        <taxon>Cytophagales</taxon>
        <taxon>Spirosomataceae</taxon>
        <taxon>Larkinella</taxon>
    </lineage>
</organism>
<protein>
    <submittedName>
        <fullName evidence="1">Nuclease</fullName>
    </submittedName>
</protein>
<dbReference type="Proteomes" id="UP000271925">
    <property type="component" value="Unassembled WGS sequence"/>
</dbReference>
<keyword evidence="2" id="KW-1185">Reference proteome</keyword>
<evidence type="ECO:0000313" key="1">
    <source>
        <dbReference type="EMBL" id="RRB07095.1"/>
    </source>
</evidence>
<comment type="caution">
    <text evidence="1">The sequence shown here is derived from an EMBL/GenBank/DDBJ whole genome shotgun (WGS) entry which is preliminary data.</text>
</comment>
<dbReference type="Pfam" id="PF07924">
    <property type="entry name" value="NuiA"/>
    <property type="match status" value="1"/>
</dbReference>
<sequence length="137" mass="15803">MSPKESAPEQPIADLLTDLFYPSESDEPVTYVEFTIDFQPPLTIGQIRDLLLITPETYVEEIPEAVFWEPVMTNEDWYEEEEKNRTARFTELKNRVEQVISDRQLFRIGADEADLYLLGRKSDGNWAGLKTLVVSTT</sequence>
<dbReference type="EMBL" id="RQJO01000007">
    <property type="protein sequence ID" value="RRB07095.1"/>
    <property type="molecule type" value="Genomic_DNA"/>
</dbReference>
<accession>A0A3P1C124</accession>
<dbReference type="SUPFAM" id="SSF82602">
    <property type="entry name" value="Nuclease A inhibitor (NuiA)"/>
    <property type="match status" value="1"/>
</dbReference>
<dbReference type="InterPro" id="IPR012489">
    <property type="entry name" value="NucleaseA_inhib-like"/>
</dbReference>
<proteinExistence type="predicted"/>
<dbReference type="RefSeq" id="WP_124871399.1">
    <property type="nucleotide sequence ID" value="NZ_RQJO01000007.1"/>
</dbReference>
<evidence type="ECO:0000313" key="2">
    <source>
        <dbReference type="Proteomes" id="UP000271925"/>
    </source>
</evidence>
<dbReference type="Gene3D" id="3.40.1460.10">
    <property type="entry name" value="Nuclease A inhibitor-like"/>
    <property type="match status" value="1"/>
</dbReference>
<reference evidence="1 2" key="1">
    <citation type="submission" date="2018-11" db="EMBL/GenBank/DDBJ databases">
        <authorList>
            <person name="Zhou Z."/>
            <person name="Wang G."/>
        </authorList>
    </citation>
    <scope>NUCLEOTIDE SEQUENCE [LARGE SCALE GENOMIC DNA]</scope>
    <source>
        <strain evidence="1 2">KCTC52004</strain>
    </source>
</reference>
<dbReference type="AlphaFoldDB" id="A0A3P1C124"/>
<dbReference type="OrthoDB" id="960668at2"/>
<dbReference type="InterPro" id="IPR036587">
    <property type="entry name" value="NucleaseA_inhib-like_sf"/>
</dbReference>